<dbReference type="EnsemblPlants" id="MELO3C034833.2.1">
    <property type="protein sequence ID" value="MELO3C034833.2.1"/>
    <property type="gene ID" value="MELO3C034833.2"/>
</dbReference>
<name>A0A9I9EK33_CUCME</name>
<protein>
    <submittedName>
        <fullName evidence="1">Uncharacterized protein</fullName>
    </submittedName>
</protein>
<sequence length="228" mass="25401">CLEFTILFPKFPLFPQRLHDLLFHLLASPHSSQVAAEDWLGSSAAEDLLHSSTIEDLLGSSAAQGMLCLSAIVQKFVAHFLCLQQVRTEDLLRSSAAQGKLCSSAVVQKFIMHRFSLQQPLIFHSGNGTSFCLAKHFGHQPEHLKPELLSNGREPCFRYPIIVVGMFGVGAMEIAYAELKRLSLPFAVLDFRKILSFSNAFHRGSSLCSQLHGRRKNDENLQLQNPKA</sequence>
<reference evidence="1" key="1">
    <citation type="submission" date="2023-03" db="UniProtKB">
        <authorList>
            <consortium name="EnsemblPlants"/>
        </authorList>
    </citation>
    <scope>IDENTIFICATION</scope>
</reference>
<organism evidence="1">
    <name type="scientific">Cucumis melo</name>
    <name type="common">Muskmelon</name>
    <dbReference type="NCBI Taxonomy" id="3656"/>
    <lineage>
        <taxon>Eukaryota</taxon>
        <taxon>Viridiplantae</taxon>
        <taxon>Streptophyta</taxon>
        <taxon>Embryophyta</taxon>
        <taxon>Tracheophyta</taxon>
        <taxon>Spermatophyta</taxon>
        <taxon>Magnoliopsida</taxon>
        <taxon>eudicotyledons</taxon>
        <taxon>Gunneridae</taxon>
        <taxon>Pentapetalae</taxon>
        <taxon>rosids</taxon>
        <taxon>fabids</taxon>
        <taxon>Cucurbitales</taxon>
        <taxon>Cucurbitaceae</taxon>
        <taxon>Benincaseae</taxon>
        <taxon>Cucumis</taxon>
    </lineage>
</organism>
<proteinExistence type="predicted"/>
<dbReference type="AlphaFoldDB" id="A0A9I9EK33"/>
<dbReference type="Gramene" id="MELO3C034833.2.1">
    <property type="protein sequence ID" value="MELO3C034833.2.1"/>
    <property type="gene ID" value="MELO3C034833.2"/>
</dbReference>
<accession>A0A9I9EK33</accession>
<evidence type="ECO:0000313" key="1">
    <source>
        <dbReference type="EnsemblPlants" id="MELO3C034833.2.1"/>
    </source>
</evidence>